<dbReference type="EnsemblMetazoa" id="AMIN014550-RC">
    <property type="protein sequence ID" value="AMIN014550-PC"/>
    <property type="gene ID" value="AMIN014550"/>
</dbReference>
<dbReference type="AlphaFoldDB" id="A0A182WPE8"/>
<dbReference type="VEuPathDB" id="VectorBase:AMIN014550"/>
<reference evidence="2" key="1">
    <citation type="submission" date="2013-03" db="EMBL/GenBank/DDBJ databases">
        <title>The Genome Sequence of Anopheles minimus MINIMUS1.</title>
        <authorList>
            <consortium name="The Broad Institute Genomics Platform"/>
            <person name="Neafsey D.E."/>
            <person name="Walton C."/>
            <person name="Walker B."/>
            <person name="Young S.K."/>
            <person name="Zeng Q."/>
            <person name="Gargeya S."/>
            <person name="Fitzgerald M."/>
            <person name="Haas B."/>
            <person name="Abouelleil A."/>
            <person name="Allen A.W."/>
            <person name="Alvarado L."/>
            <person name="Arachchi H.M."/>
            <person name="Berlin A.M."/>
            <person name="Chapman S.B."/>
            <person name="Gainer-Dewar J."/>
            <person name="Goldberg J."/>
            <person name="Griggs A."/>
            <person name="Gujja S."/>
            <person name="Hansen M."/>
            <person name="Howarth C."/>
            <person name="Imamovic A."/>
            <person name="Ireland A."/>
            <person name="Larimer J."/>
            <person name="McCowan C."/>
            <person name="Murphy C."/>
            <person name="Pearson M."/>
            <person name="Poon T.W."/>
            <person name="Priest M."/>
            <person name="Roberts A."/>
            <person name="Saif S."/>
            <person name="Shea T."/>
            <person name="Sisk P."/>
            <person name="Sykes S."/>
            <person name="Wortman J."/>
            <person name="Nusbaum C."/>
            <person name="Birren B."/>
        </authorList>
    </citation>
    <scope>NUCLEOTIDE SEQUENCE [LARGE SCALE GENOMIC DNA]</scope>
    <source>
        <strain evidence="2">MINIMUS1</strain>
    </source>
</reference>
<organism evidence="1 2">
    <name type="scientific">Anopheles minimus</name>
    <dbReference type="NCBI Taxonomy" id="112268"/>
    <lineage>
        <taxon>Eukaryota</taxon>
        <taxon>Metazoa</taxon>
        <taxon>Ecdysozoa</taxon>
        <taxon>Arthropoda</taxon>
        <taxon>Hexapoda</taxon>
        <taxon>Insecta</taxon>
        <taxon>Pterygota</taxon>
        <taxon>Neoptera</taxon>
        <taxon>Endopterygota</taxon>
        <taxon>Diptera</taxon>
        <taxon>Nematocera</taxon>
        <taxon>Culicoidea</taxon>
        <taxon>Culicidae</taxon>
        <taxon>Anophelinae</taxon>
        <taxon>Anopheles</taxon>
    </lineage>
</organism>
<evidence type="ECO:0000313" key="1">
    <source>
        <dbReference type="EnsemblMetazoa" id="AMIN014550-PC"/>
    </source>
</evidence>
<reference evidence="1" key="2">
    <citation type="submission" date="2020-05" db="UniProtKB">
        <authorList>
            <consortium name="EnsemblMetazoa"/>
        </authorList>
    </citation>
    <scope>IDENTIFICATION</scope>
    <source>
        <strain evidence="1">MINIMUS1</strain>
    </source>
</reference>
<accession>A0A182WPE8</accession>
<keyword evidence="2" id="KW-1185">Reference proteome</keyword>
<proteinExistence type="predicted"/>
<sequence>IIYLFSFIGFLRQHAALLSLVSRNEGLLISI</sequence>
<evidence type="ECO:0000313" key="2">
    <source>
        <dbReference type="Proteomes" id="UP000075920"/>
    </source>
</evidence>
<protein>
    <submittedName>
        <fullName evidence="1">Uncharacterized protein</fullName>
    </submittedName>
</protein>
<dbReference type="Proteomes" id="UP000075920">
    <property type="component" value="Unassembled WGS sequence"/>
</dbReference>
<name>A0A182WPE8_9DIPT</name>